<evidence type="ECO:0000259" key="1">
    <source>
        <dbReference type="Pfam" id="PF18228"/>
    </source>
</evidence>
<feature type="domain" description="CdiI C-terminal" evidence="1">
    <location>
        <begin position="11"/>
        <end position="117"/>
    </location>
</feature>
<sequence>MGDFAETFRTDLTFWGPGQYERSWARALLRLEEADVTTSCLVSSITDPKTANFVFCLTLYRVRDDIFVQNSLILLGELDDDFDPENPWLSIGSREVADEDGNRISEWCTDITAVREFCAMLRWG</sequence>
<evidence type="ECO:0000313" key="3">
    <source>
        <dbReference type="Proteomes" id="UP000053260"/>
    </source>
</evidence>
<dbReference type="InterPro" id="IPR053755">
    <property type="entry name" value="CDI_immunity_sf"/>
</dbReference>
<dbReference type="EMBL" id="LMXB01000113">
    <property type="protein sequence ID" value="KUO15388.1"/>
    <property type="molecule type" value="Genomic_DNA"/>
</dbReference>
<dbReference type="InterPro" id="IPR040509">
    <property type="entry name" value="CdiI_C"/>
</dbReference>
<dbReference type="AlphaFoldDB" id="A0A101UR62"/>
<gene>
    <name evidence="2" type="ORF">AQJ91_41710</name>
</gene>
<reference evidence="2 3" key="1">
    <citation type="submission" date="2015-10" db="EMBL/GenBank/DDBJ databases">
        <title>Draft genome sequence of Streptomyces sp. RV15, isolated from a marine sponge.</title>
        <authorList>
            <person name="Ruckert C."/>
            <person name="Abdelmohsen U.R."/>
            <person name="Winkler A."/>
            <person name="Hentschel U."/>
            <person name="Kalinowski J."/>
            <person name="Kampfer P."/>
            <person name="Glaeser S."/>
        </authorList>
    </citation>
    <scope>NUCLEOTIDE SEQUENCE [LARGE SCALE GENOMIC DNA]</scope>
    <source>
        <strain evidence="2 3">RV15</strain>
    </source>
</reference>
<keyword evidence="3" id="KW-1185">Reference proteome</keyword>
<dbReference type="Proteomes" id="UP000053260">
    <property type="component" value="Unassembled WGS sequence"/>
</dbReference>
<dbReference type="Pfam" id="PF18228">
    <property type="entry name" value="CdiI_N"/>
    <property type="match status" value="1"/>
</dbReference>
<dbReference type="STRING" id="909626.AQJ91_41710"/>
<dbReference type="CDD" id="cd20699">
    <property type="entry name" value="CdiI_ECL-like"/>
    <property type="match status" value="1"/>
</dbReference>
<accession>A0A101UR62</accession>
<dbReference type="Gene3D" id="3.30.2450.20">
    <property type="match status" value="1"/>
</dbReference>
<proteinExistence type="predicted"/>
<evidence type="ECO:0000313" key="2">
    <source>
        <dbReference type="EMBL" id="KUO15388.1"/>
    </source>
</evidence>
<comment type="caution">
    <text evidence="2">The sequence shown here is derived from an EMBL/GenBank/DDBJ whole genome shotgun (WGS) entry which is preliminary data.</text>
</comment>
<name>A0A101UR62_9ACTN</name>
<organism evidence="2 3">
    <name type="scientific">Streptomyces dysideae</name>
    <dbReference type="NCBI Taxonomy" id="909626"/>
    <lineage>
        <taxon>Bacteria</taxon>
        <taxon>Bacillati</taxon>
        <taxon>Actinomycetota</taxon>
        <taxon>Actinomycetes</taxon>
        <taxon>Kitasatosporales</taxon>
        <taxon>Streptomycetaceae</taxon>
        <taxon>Streptomyces</taxon>
    </lineage>
</organism>
<protein>
    <recommendedName>
        <fullName evidence="1">CdiI C-terminal domain-containing protein</fullName>
    </recommendedName>
</protein>